<dbReference type="SUPFAM" id="SSF56553">
    <property type="entry name" value="Insert subdomain of RNA polymerase alpha subunit"/>
    <property type="match status" value="1"/>
</dbReference>
<dbReference type="AlphaFoldDB" id="Q74M82"/>
<dbReference type="GO" id="GO:0003899">
    <property type="term" value="F:DNA-directed RNA polymerase activity"/>
    <property type="evidence" value="ECO:0007669"/>
    <property type="project" value="UniProtKB-UniRule"/>
</dbReference>
<dbReference type="InterPro" id="IPR011262">
    <property type="entry name" value="DNA-dir_RNA_pol_insert"/>
</dbReference>
<comment type="caution">
    <text evidence="4">Lacks conserved residue(s) required for the propagation of feature annotation.</text>
</comment>
<dbReference type="GO" id="GO:0003677">
    <property type="term" value="F:DNA binding"/>
    <property type="evidence" value="ECO:0007669"/>
    <property type="project" value="UniProtKB-UniRule"/>
</dbReference>
<comment type="similarity">
    <text evidence="3 4">Belongs to the archaeal Rpo3/eukaryotic RPB3 RNA polymerase subunit family.</text>
</comment>
<evidence type="ECO:0000259" key="5">
    <source>
        <dbReference type="SMART" id="SM00662"/>
    </source>
</evidence>
<keyword evidence="4" id="KW-0808">Transferase</keyword>
<accession>Q74M82</accession>
<keyword evidence="4" id="KW-0963">Cytoplasm</keyword>
<comment type="catalytic activity">
    <reaction evidence="4">
        <text>RNA(n) + a ribonucleoside 5'-triphosphate = RNA(n+1) + diphosphate</text>
        <dbReference type="Rhea" id="RHEA:21248"/>
        <dbReference type="Rhea" id="RHEA-COMP:14527"/>
        <dbReference type="Rhea" id="RHEA-COMP:17342"/>
        <dbReference type="ChEBI" id="CHEBI:33019"/>
        <dbReference type="ChEBI" id="CHEBI:61557"/>
        <dbReference type="ChEBI" id="CHEBI:140395"/>
        <dbReference type="EC" id="2.7.7.6"/>
    </reaction>
</comment>
<sequence>MTITLYLDKPPWFANLLRRLIMEEAPSMAIEDVYVHQNNVYWNEWFANRLGLIPIYAPIDYIKNDKVVKASLKVKDREGWVYADEIKIEDENVKIAYKKIPLIWVEKWHEIDMEFEIKVGQGKVHSKWIPAHTWYYKEVYGILKKKDNKTKELINSLGLKIDGNKVYGDRTKLEALEKEGILELKETGRIVFNIEGFGMVEEKEILPLAIDVFVNRLDEYIKTLSNE</sequence>
<dbReference type="SUPFAM" id="SSF55257">
    <property type="entry name" value="RBP11-like subunits of RNA polymerase"/>
    <property type="match status" value="1"/>
</dbReference>
<organism evidence="6 7">
    <name type="scientific">Nanoarchaeum equitans (strain Kin4-M)</name>
    <dbReference type="NCBI Taxonomy" id="228908"/>
    <lineage>
        <taxon>Archaea</taxon>
        <taxon>Nanobdellota</taxon>
        <taxon>Candidatus Nanoarchaeia</taxon>
        <taxon>Nanoarchaeales</taxon>
        <taxon>Nanoarchaeaceae</taxon>
        <taxon>Nanoarchaeum</taxon>
    </lineage>
</organism>
<dbReference type="HOGENOM" id="CLU_038421_3_1_2"/>
<dbReference type="PANTHER" id="PTHR11800">
    <property type="entry name" value="DNA-DIRECTED RNA POLYMERASE"/>
    <property type="match status" value="1"/>
</dbReference>
<evidence type="ECO:0000313" key="7">
    <source>
        <dbReference type="Proteomes" id="UP000000578"/>
    </source>
</evidence>
<dbReference type="EMBL" id="AE017199">
    <property type="protein sequence ID" value="AAR39296.1"/>
    <property type="molecule type" value="Genomic_DNA"/>
</dbReference>
<keyword evidence="1 4" id="KW-0240">DNA-directed RNA polymerase</keyword>
<dbReference type="BioCyc" id="NEQU228908:GJB6-479-MONOMER"/>
<dbReference type="GO" id="GO:0005737">
    <property type="term" value="C:cytoplasm"/>
    <property type="evidence" value="ECO:0007669"/>
    <property type="project" value="UniProtKB-SubCell"/>
</dbReference>
<evidence type="ECO:0000256" key="1">
    <source>
        <dbReference type="ARBA" id="ARBA00022478"/>
    </source>
</evidence>
<dbReference type="HAMAP" id="MF_00320">
    <property type="entry name" value="RNApol_arch_Rpo3"/>
    <property type="match status" value="1"/>
</dbReference>
<dbReference type="Pfam" id="PF01193">
    <property type="entry name" value="RNA_pol_L"/>
    <property type="match status" value="1"/>
</dbReference>
<dbReference type="InterPro" id="IPR011263">
    <property type="entry name" value="DNA-dir_RNA_pol_RpoA/D/Rpb3"/>
</dbReference>
<dbReference type="SMART" id="SM00662">
    <property type="entry name" value="RPOLD"/>
    <property type="match status" value="1"/>
</dbReference>
<dbReference type="PANTHER" id="PTHR11800:SF2">
    <property type="entry name" value="DNA-DIRECTED RNA POLYMERASE II SUBUNIT RPB3"/>
    <property type="match status" value="1"/>
</dbReference>
<dbReference type="InterPro" id="IPR022842">
    <property type="entry name" value="RNAP_Rpo3/Rpb3/RPAC1"/>
</dbReference>
<reference evidence="6 7" key="1">
    <citation type="journal article" date="2003" name="Proc. Natl. Acad. Sci. U.S.A.">
        <title>The genome of Nanoarchaeum equitans: insights into early archaeal evolution and derived parasitism.</title>
        <authorList>
            <person name="Waters E."/>
            <person name="Hohn M.J."/>
            <person name="Ahel I."/>
            <person name="Graham D.E."/>
            <person name="Adams M.D."/>
            <person name="Barnstead M."/>
            <person name="Beeson K.Y."/>
            <person name="Bibbs L."/>
            <person name="Bolanos R."/>
            <person name="Keller M."/>
            <person name="Kretz K."/>
            <person name="Lin X."/>
            <person name="Mathur E."/>
            <person name="Ni J."/>
            <person name="Podar M."/>
            <person name="Richardson T."/>
            <person name="Sutton G.G."/>
            <person name="Simon M."/>
            <person name="Soll D."/>
            <person name="Stetter K.O."/>
            <person name="Short J.M."/>
            <person name="Noordewier M."/>
        </authorList>
    </citation>
    <scope>NUCLEOTIDE SEQUENCE [LARGE SCALE GENOMIC DNA]</scope>
    <source>
        <strain evidence="6 7">Kin4-M</strain>
    </source>
</reference>
<evidence type="ECO:0000256" key="2">
    <source>
        <dbReference type="ARBA" id="ARBA00023163"/>
    </source>
</evidence>
<dbReference type="STRING" id="228908.NEQ452"/>
<keyword evidence="4" id="KW-0548">Nucleotidyltransferase</keyword>
<dbReference type="GO" id="GO:0046983">
    <property type="term" value="F:protein dimerization activity"/>
    <property type="evidence" value="ECO:0007669"/>
    <property type="project" value="InterPro"/>
</dbReference>
<dbReference type="InterPro" id="IPR036643">
    <property type="entry name" value="RNApol_insert_sf"/>
</dbReference>
<feature type="domain" description="DNA-directed RNA polymerase RpoA/D/Rpb3-type" evidence="5">
    <location>
        <begin position="2"/>
        <end position="223"/>
    </location>
</feature>
<dbReference type="Gene3D" id="3.30.1360.10">
    <property type="entry name" value="RNA polymerase, RBP11-like subunit"/>
    <property type="match status" value="1"/>
</dbReference>
<dbReference type="Gene3D" id="3.30.70.3110">
    <property type="match status" value="1"/>
</dbReference>
<dbReference type="KEGG" id="neq:NEQ452"/>
<protein>
    <recommendedName>
        <fullName evidence="4">DNA-directed RNA polymerase subunit Rpo3</fullName>
        <ecNumber evidence="4">2.7.7.6</ecNumber>
    </recommendedName>
    <alternativeName>
        <fullName evidence="4">DNA-directed RNA polymerase subunit D</fullName>
    </alternativeName>
</protein>
<dbReference type="GO" id="GO:0000428">
    <property type="term" value="C:DNA-directed RNA polymerase complex"/>
    <property type="evidence" value="ECO:0007669"/>
    <property type="project" value="UniProtKB-KW"/>
</dbReference>
<dbReference type="GO" id="GO:0006351">
    <property type="term" value="P:DNA-templated transcription"/>
    <property type="evidence" value="ECO:0007669"/>
    <property type="project" value="UniProtKB-UniRule"/>
</dbReference>
<dbReference type="Pfam" id="PF01000">
    <property type="entry name" value="RNA_pol_A_bac"/>
    <property type="match status" value="1"/>
</dbReference>
<dbReference type="Gene3D" id="2.170.120.12">
    <property type="entry name" value="DNA-directed RNA polymerase, insert domain"/>
    <property type="match status" value="1"/>
</dbReference>
<gene>
    <name evidence="4" type="primary">rpo3</name>
    <name evidence="4" type="synonym">rpoD</name>
    <name evidence="6" type="ordered locus">NEQ452</name>
</gene>
<comment type="function">
    <text evidence="4">DNA-dependent RNA polymerase (RNAP) catalyzes the transcription of DNA into RNA using the four ribonucleoside triphosphates as substrates.</text>
</comment>
<name>Q74M82_NANEQ</name>
<dbReference type="EC" id="2.7.7.6" evidence="4"/>
<evidence type="ECO:0000256" key="4">
    <source>
        <dbReference type="HAMAP-Rule" id="MF_00320"/>
    </source>
</evidence>
<comment type="subcellular location">
    <subcellularLocation>
        <location evidence="4">Cytoplasm</location>
    </subcellularLocation>
</comment>
<evidence type="ECO:0000313" key="6">
    <source>
        <dbReference type="EMBL" id="AAR39296.1"/>
    </source>
</evidence>
<proteinExistence type="inferred from homology"/>
<dbReference type="Proteomes" id="UP000000578">
    <property type="component" value="Chromosome"/>
</dbReference>
<dbReference type="InterPro" id="IPR036603">
    <property type="entry name" value="RBP11-like"/>
</dbReference>
<evidence type="ECO:0000256" key="3">
    <source>
        <dbReference type="ARBA" id="ARBA00025804"/>
    </source>
</evidence>
<comment type="subunit">
    <text evidence="4">Part of the RNA polymerase complex.</text>
</comment>
<keyword evidence="2 4" id="KW-0804">Transcription</keyword>
<dbReference type="EnsemblBacteria" id="AAR39296">
    <property type="protein sequence ID" value="AAR39296"/>
    <property type="gene ID" value="NEQ452"/>
</dbReference>
<dbReference type="InterPro" id="IPR050518">
    <property type="entry name" value="Rpo3/RPB3_RNA_Pol_subunit"/>
</dbReference>
<keyword evidence="7" id="KW-1185">Reference proteome</keyword>